<feature type="region of interest" description="Disordered" evidence="2">
    <location>
        <begin position="1124"/>
        <end position="1170"/>
    </location>
</feature>
<dbReference type="InterPro" id="IPR032675">
    <property type="entry name" value="LRR_dom_sf"/>
</dbReference>
<reference evidence="4 5" key="1">
    <citation type="submission" date="2024-03" db="EMBL/GenBank/DDBJ databases">
        <title>Aureococcus anophagefferens CCMP1851 and Kratosvirus quantuckense: Draft genome of a second virus-susceptible host strain in the model system.</title>
        <authorList>
            <person name="Chase E."/>
            <person name="Truchon A.R."/>
            <person name="Schepens W."/>
            <person name="Wilhelm S.W."/>
        </authorList>
    </citation>
    <scope>NUCLEOTIDE SEQUENCE [LARGE SCALE GENOMIC DNA]</scope>
    <source>
        <strain evidence="4 5">CCMP1851</strain>
    </source>
</reference>
<dbReference type="SMART" id="SM00367">
    <property type="entry name" value="LRR_CC"/>
    <property type="match status" value="5"/>
</dbReference>
<dbReference type="Proteomes" id="UP001363151">
    <property type="component" value="Unassembled WGS sequence"/>
</dbReference>
<dbReference type="PANTHER" id="PTHR13382">
    <property type="entry name" value="MITOCHONDRIAL ATP SYNTHASE COUPLING FACTOR B"/>
    <property type="match status" value="1"/>
</dbReference>
<accession>A0ABR1FML9</accession>
<feature type="compositionally biased region" description="Low complexity" evidence="2">
    <location>
        <begin position="1237"/>
        <end position="1276"/>
    </location>
</feature>
<name>A0ABR1FML9_AURAN</name>
<keyword evidence="1" id="KW-0833">Ubl conjugation pathway</keyword>
<dbReference type="Gene3D" id="2.30.30.140">
    <property type="match status" value="1"/>
</dbReference>
<dbReference type="EMBL" id="JBBJCI010000358">
    <property type="protein sequence ID" value="KAK7233597.1"/>
    <property type="molecule type" value="Genomic_DNA"/>
</dbReference>
<dbReference type="PROSITE" id="PS50096">
    <property type="entry name" value="IQ"/>
    <property type="match status" value="3"/>
</dbReference>
<evidence type="ECO:0000256" key="1">
    <source>
        <dbReference type="ARBA" id="ARBA00022786"/>
    </source>
</evidence>
<dbReference type="CDD" id="cd20404">
    <property type="entry name" value="Tudor_Agenet_AtEML-like"/>
    <property type="match status" value="1"/>
</dbReference>
<proteinExistence type="predicted"/>
<evidence type="ECO:0000313" key="4">
    <source>
        <dbReference type="EMBL" id="KAK7233597.1"/>
    </source>
</evidence>
<dbReference type="SMART" id="SM00015">
    <property type="entry name" value="IQ"/>
    <property type="match status" value="6"/>
</dbReference>
<feature type="compositionally biased region" description="Low complexity" evidence="2">
    <location>
        <begin position="1159"/>
        <end position="1170"/>
    </location>
</feature>
<sequence length="1286" mass="144925">MAHNASVLTRDELRNRRGKHWNHGYRLGLRIAEDEAKPRPAKRSLRASTRRMLADFPPSETTIDLRVRVRRAARRRQRDQRLEGRPPPGLDPTLSHAAAADGSVAEWCEQLLEGALDGALVEGCEWRYPNPATHGKTLNISGWENLQLEPLRALSLSLGTALTAVDASGTTLGDGDVQSFCARLFACRSLRLAGCAQLSNLAMKAVALCCHESLTQLDVSRCARLNAESCGWLSGTLGYGQPSCRNLQSLDISGCARMTDDALKSLGVGCRRLRFLGIAACKDVTDKGVARLASRCARLEVLDVSDCHGVGDRSFRALGRHCHHLTALLAPRCGELTNKSVRALARGCPGLTTLNVAGAAPLSESVFGELAMGCRALHTLNVTGCEEAKAYFGFAPAPGLTERELAGSQKDLENRSALEISGLFRRFLRRRAARAKLRELRQHGASRHIARCALRWLGRCRQRDHDWRKKRAVTAQELQRFYRGYRGRLEVWQEKHDRAVLRSKTKQVIKWQAAYRGWIARKHDPNSVLPALRRLRAHHARERRRKGAARIQALGRRYFARRRTAVLRQVRSRVRNDELVAAFHMQNVLRILLARRAVTRKRVARGRLEELMEHAARRIVSFFRMVFGKSLADRLRAELARLRSIREKSAVVVERCTRGLFGRQRARRRKVYVALLNFRATEIERVWRGSRIMHWKHLRMNRVAGAVFGRQDFERSLRSAGVEERYAAWMRALTKDSCSDSDGGFGDLDHAWVERITHGESTWYNTKSGESADDDPRNDPVINELLGCSVRVYWPMMDEWYEGTLAKYHRRKKRFRVEYHDGDHEWLNLDANMERLQLFDANGDWAEMQYARRPALDARLARRQDRLDLKRKAAELEEETRAWEIIAEPEKDDMESYDEEAEVAKPLTERFGDAPKKEKWLNRLTGEVKFLKEDAIWWMEARDEHKNFCFEHGETGERVYHDPRFEKDVDAPNMRAWKAECLAEMRHSVYLGSALVEDWDRDAGKKNRQDILKKVLRNAKLFVRALTTSVTQARELWTPEEFAEDQELTYSAYVLRRVNEMRDAAEAMVFEHRQKKLEILNNSRRWKGLVCKSCKHTCTDQAATHCPTCGVRLDSRVTIALRSGEPSPFASKPPSGKATPVAGSRPGTADRKKKALLESDSSSVSSSFVGDSLSGIVSNDLESLASKSHAEESKGADSALDEDAPSWMKLEEKEAEDEDLGESDDDLAEGSLTTGEAASRLSASRASSSKRSSSRAAASSSAASRSSARSSAESSSGVSGDGSEGT</sequence>
<evidence type="ECO:0000259" key="3">
    <source>
        <dbReference type="Pfam" id="PF25372"/>
    </source>
</evidence>
<dbReference type="Pfam" id="PF25372">
    <property type="entry name" value="DUF7885"/>
    <property type="match status" value="1"/>
</dbReference>
<comment type="caution">
    <text evidence="4">The sequence shown here is derived from an EMBL/GenBank/DDBJ whole genome shotgun (WGS) entry which is preliminary data.</text>
</comment>
<feature type="region of interest" description="Disordered" evidence="2">
    <location>
        <begin position="74"/>
        <end position="96"/>
    </location>
</feature>
<dbReference type="InterPro" id="IPR000048">
    <property type="entry name" value="IQ_motif_EF-hand-BS"/>
</dbReference>
<feature type="compositionally biased region" description="Acidic residues" evidence="2">
    <location>
        <begin position="1213"/>
        <end position="1228"/>
    </location>
</feature>
<dbReference type="InterPro" id="IPR006553">
    <property type="entry name" value="Leu-rich_rpt_Cys-con_subtyp"/>
</dbReference>
<feature type="region of interest" description="Disordered" evidence="2">
    <location>
        <begin position="1187"/>
        <end position="1286"/>
    </location>
</feature>
<feature type="domain" description="F-box/LRR-repeat protein 15-like leucin rich repeat" evidence="3">
    <location>
        <begin position="189"/>
        <end position="345"/>
    </location>
</feature>
<gene>
    <name evidence="4" type="ORF">SO694_00107075</name>
</gene>
<organism evidence="4 5">
    <name type="scientific">Aureococcus anophagefferens</name>
    <name type="common">Harmful bloom alga</name>
    <dbReference type="NCBI Taxonomy" id="44056"/>
    <lineage>
        <taxon>Eukaryota</taxon>
        <taxon>Sar</taxon>
        <taxon>Stramenopiles</taxon>
        <taxon>Ochrophyta</taxon>
        <taxon>Pelagophyceae</taxon>
        <taxon>Pelagomonadales</taxon>
        <taxon>Pelagomonadaceae</taxon>
        <taxon>Aureococcus</taxon>
    </lineage>
</organism>
<dbReference type="InterPro" id="IPR057207">
    <property type="entry name" value="FBXL15_LRR"/>
</dbReference>
<evidence type="ECO:0000313" key="5">
    <source>
        <dbReference type="Proteomes" id="UP001363151"/>
    </source>
</evidence>
<protein>
    <recommendedName>
        <fullName evidence="3">F-box/LRR-repeat protein 15-like leucin rich repeat domain-containing protein</fullName>
    </recommendedName>
</protein>
<dbReference type="Gene3D" id="3.80.10.10">
    <property type="entry name" value="Ribonuclease Inhibitor"/>
    <property type="match status" value="2"/>
</dbReference>
<dbReference type="InterPro" id="IPR050648">
    <property type="entry name" value="F-box_LRR-repeat"/>
</dbReference>
<evidence type="ECO:0000256" key="2">
    <source>
        <dbReference type="SAM" id="MobiDB-lite"/>
    </source>
</evidence>
<dbReference type="SUPFAM" id="SSF52047">
    <property type="entry name" value="RNI-like"/>
    <property type="match status" value="1"/>
</dbReference>
<keyword evidence="5" id="KW-1185">Reference proteome</keyword>